<accession>A0ACB9E658</accession>
<protein>
    <submittedName>
        <fullName evidence="1">Uncharacterized protein</fullName>
    </submittedName>
</protein>
<proteinExistence type="predicted"/>
<evidence type="ECO:0000313" key="1">
    <source>
        <dbReference type="EMBL" id="KAI3754267.1"/>
    </source>
</evidence>
<name>A0ACB9E658_9ASTR</name>
<dbReference type="Proteomes" id="UP001056120">
    <property type="component" value="Linkage Group LG18"/>
</dbReference>
<comment type="caution">
    <text evidence="1">The sequence shown here is derived from an EMBL/GenBank/DDBJ whole genome shotgun (WGS) entry which is preliminary data.</text>
</comment>
<sequence length="129" mass="14838">MFSKQCRKEARGMKLTMDEADRSLSFPFPSLINDFFEITSLSYSQVMPMVWRILFLLDKLNRSHSLTIGIPELASVYNLRTHGHSRFLLQLKKGQIPLVQKATQNDGDWRGKYFFVKRASISGGDLLPL</sequence>
<reference evidence="2" key="1">
    <citation type="journal article" date="2022" name="Mol. Ecol. Resour.">
        <title>The genomes of chicory, endive, great burdock and yacon provide insights into Asteraceae palaeo-polyploidization history and plant inulin production.</title>
        <authorList>
            <person name="Fan W."/>
            <person name="Wang S."/>
            <person name="Wang H."/>
            <person name="Wang A."/>
            <person name="Jiang F."/>
            <person name="Liu H."/>
            <person name="Zhao H."/>
            <person name="Xu D."/>
            <person name="Zhang Y."/>
        </authorList>
    </citation>
    <scope>NUCLEOTIDE SEQUENCE [LARGE SCALE GENOMIC DNA]</scope>
    <source>
        <strain evidence="2">cv. Yunnan</strain>
    </source>
</reference>
<dbReference type="EMBL" id="CM042035">
    <property type="protein sequence ID" value="KAI3754267.1"/>
    <property type="molecule type" value="Genomic_DNA"/>
</dbReference>
<keyword evidence="2" id="KW-1185">Reference proteome</keyword>
<organism evidence="1 2">
    <name type="scientific">Smallanthus sonchifolius</name>
    <dbReference type="NCBI Taxonomy" id="185202"/>
    <lineage>
        <taxon>Eukaryota</taxon>
        <taxon>Viridiplantae</taxon>
        <taxon>Streptophyta</taxon>
        <taxon>Embryophyta</taxon>
        <taxon>Tracheophyta</taxon>
        <taxon>Spermatophyta</taxon>
        <taxon>Magnoliopsida</taxon>
        <taxon>eudicotyledons</taxon>
        <taxon>Gunneridae</taxon>
        <taxon>Pentapetalae</taxon>
        <taxon>asterids</taxon>
        <taxon>campanulids</taxon>
        <taxon>Asterales</taxon>
        <taxon>Asteraceae</taxon>
        <taxon>Asteroideae</taxon>
        <taxon>Heliantheae alliance</taxon>
        <taxon>Millerieae</taxon>
        <taxon>Smallanthus</taxon>
    </lineage>
</organism>
<reference evidence="1 2" key="2">
    <citation type="journal article" date="2022" name="Mol. Ecol. Resour.">
        <title>The genomes of chicory, endive, great burdock and yacon provide insights into Asteraceae paleo-polyploidization history and plant inulin production.</title>
        <authorList>
            <person name="Fan W."/>
            <person name="Wang S."/>
            <person name="Wang H."/>
            <person name="Wang A."/>
            <person name="Jiang F."/>
            <person name="Liu H."/>
            <person name="Zhao H."/>
            <person name="Xu D."/>
            <person name="Zhang Y."/>
        </authorList>
    </citation>
    <scope>NUCLEOTIDE SEQUENCE [LARGE SCALE GENOMIC DNA]</scope>
    <source>
        <strain evidence="2">cv. Yunnan</strain>
        <tissue evidence="1">Leaves</tissue>
    </source>
</reference>
<gene>
    <name evidence="1" type="ORF">L1987_54047</name>
</gene>
<evidence type="ECO:0000313" key="2">
    <source>
        <dbReference type="Proteomes" id="UP001056120"/>
    </source>
</evidence>